<keyword evidence="2" id="KW-1133">Transmembrane helix</keyword>
<accession>A0A423SGK0</accession>
<evidence type="ECO:0000313" key="3">
    <source>
        <dbReference type="EMBL" id="ROT63263.1"/>
    </source>
</evidence>
<name>A0A423SGK0_PENVA</name>
<evidence type="ECO:0000313" key="4">
    <source>
        <dbReference type="Proteomes" id="UP000283509"/>
    </source>
</evidence>
<proteinExistence type="predicted"/>
<organism evidence="3 4">
    <name type="scientific">Penaeus vannamei</name>
    <name type="common">Whiteleg shrimp</name>
    <name type="synonym">Litopenaeus vannamei</name>
    <dbReference type="NCBI Taxonomy" id="6689"/>
    <lineage>
        <taxon>Eukaryota</taxon>
        <taxon>Metazoa</taxon>
        <taxon>Ecdysozoa</taxon>
        <taxon>Arthropoda</taxon>
        <taxon>Crustacea</taxon>
        <taxon>Multicrustacea</taxon>
        <taxon>Malacostraca</taxon>
        <taxon>Eumalacostraca</taxon>
        <taxon>Eucarida</taxon>
        <taxon>Decapoda</taxon>
        <taxon>Dendrobranchiata</taxon>
        <taxon>Penaeoidea</taxon>
        <taxon>Penaeidae</taxon>
        <taxon>Penaeus</taxon>
    </lineage>
</organism>
<reference evidence="3 4" key="2">
    <citation type="submission" date="2019-01" db="EMBL/GenBank/DDBJ databases">
        <title>The decoding of complex shrimp genome reveals the adaptation for benthos swimmer, frequently molting mechanism and breeding impact on genome.</title>
        <authorList>
            <person name="Sun Y."/>
            <person name="Gao Y."/>
            <person name="Yu Y."/>
        </authorList>
    </citation>
    <scope>NUCLEOTIDE SEQUENCE [LARGE SCALE GENOMIC DNA]</scope>
    <source>
        <tissue evidence="3">Muscle</tissue>
    </source>
</reference>
<dbReference type="EMBL" id="QCYY01003464">
    <property type="protein sequence ID" value="ROT63263.1"/>
    <property type="molecule type" value="Genomic_DNA"/>
</dbReference>
<protein>
    <submittedName>
        <fullName evidence="3">Uncharacterized protein</fullName>
    </submittedName>
</protein>
<feature type="compositionally biased region" description="Polar residues" evidence="1">
    <location>
        <begin position="464"/>
        <end position="473"/>
    </location>
</feature>
<keyword evidence="2" id="KW-0472">Membrane</keyword>
<evidence type="ECO:0000256" key="2">
    <source>
        <dbReference type="SAM" id="Phobius"/>
    </source>
</evidence>
<gene>
    <name evidence="3" type="ORF">C7M84_018855</name>
</gene>
<dbReference type="Proteomes" id="UP000283509">
    <property type="component" value="Unassembled WGS sequence"/>
</dbReference>
<feature type="region of interest" description="Disordered" evidence="1">
    <location>
        <begin position="459"/>
        <end position="488"/>
    </location>
</feature>
<keyword evidence="2" id="KW-0812">Transmembrane</keyword>
<reference evidence="3 4" key="1">
    <citation type="submission" date="2018-04" db="EMBL/GenBank/DDBJ databases">
        <authorList>
            <person name="Zhang X."/>
            <person name="Yuan J."/>
            <person name="Li F."/>
            <person name="Xiang J."/>
        </authorList>
    </citation>
    <scope>NUCLEOTIDE SEQUENCE [LARGE SCALE GENOMIC DNA]</scope>
    <source>
        <tissue evidence="3">Muscle</tissue>
    </source>
</reference>
<keyword evidence="4" id="KW-1185">Reference proteome</keyword>
<comment type="caution">
    <text evidence="3">The sequence shown here is derived from an EMBL/GenBank/DDBJ whole genome shotgun (WGS) entry which is preliminary data.</text>
</comment>
<dbReference type="AlphaFoldDB" id="A0A423SGK0"/>
<feature type="region of interest" description="Disordered" evidence="1">
    <location>
        <begin position="380"/>
        <end position="407"/>
    </location>
</feature>
<evidence type="ECO:0000256" key="1">
    <source>
        <dbReference type="SAM" id="MobiDB-lite"/>
    </source>
</evidence>
<feature type="transmembrane region" description="Helical" evidence="2">
    <location>
        <begin position="253"/>
        <end position="273"/>
    </location>
</feature>
<sequence>MPSRGPSPWPGPEGKRVLRSVFARFSLLFALSVHGRIGFLLFEPQNSSGFASLIKKRRASDPGRPRCLSRLSSPLLLSLLSPPLSSPLLLSLPSLPLLRSSFSPRSTPSPPFSFLSPFASLFSPLLPSPFSPRSPPSSPLFVRLLSSSLLPSLPLSFLSPFAYLFSSLLPSPFSPCSPPSPPLFSPLFLYPPHSSSLLPLSVRLLLLVSPSLLAVSFSLFRFLCGSLSSSLPPLPFAVSTSPFRISLPPISPLSFFLPSFLAISPFLIYPLFLSSRNRMRLWIVVAPSWLLPGTRRQVLQRSIIAVLSLFARDKCCSRCCGGSNRVRVESCCIRVPLCSRAVVDECCSFWRYARPLRRRLLPLLSLPPLPRLRGAACTAAEGVSRRQQPARGRASSSSTSAPCVSITPAPVRSSAPAAEAGGEGVAPVCLPRSALVPPLSGTITLIGFNIQHSKLVSGEGSHPYDNSPSQRTMTLPAPPLARVMPEVR</sequence>